<reference evidence="1 2" key="1">
    <citation type="journal article" date="2013" name="Genome Biol. Evol.">
        <title>Comparison of metabolic capacities and inference of gene content evolution in mosquito-associated Spiroplasma diminutum and S. taiwanense.</title>
        <authorList>
            <person name="Lo W.S."/>
            <person name="Ku C."/>
            <person name="Chen L.L."/>
            <person name="Chang T.H."/>
            <person name="Kuo C.H."/>
        </authorList>
    </citation>
    <scope>NUCLEOTIDE SEQUENCE [LARGE SCALE GENOMIC DNA]</scope>
    <source>
        <strain evidence="1">CUAS-1</strain>
    </source>
</reference>
<proteinExistence type="predicted"/>
<dbReference type="EMBL" id="CP005076">
    <property type="protein sequence ID" value="AGR42154.1"/>
    <property type="molecule type" value="Genomic_DNA"/>
</dbReference>
<dbReference type="AlphaFoldDB" id="S5LWK8"/>
<name>S5LWK8_9MOLU</name>
<keyword evidence="2" id="KW-1185">Reference proteome</keyword>
<dbReference type="HOGENOM" id="CLU_1097632_0_0_14"/>
<dbReference type="InParanoid" id="S5LWK8"/>
<dbReference type="Pfam" id="PF12686">
    <property type="entry name" value="DUF3800"/>
    <property type="match status" value="1"/>
</dbReference>
<dbReference type="InterPro" id="IPR024524">
    <property type="entry name" value="DUF3800"/>
</dbReference>
<dbReference type="RefSeq" id="WP_020836386.1">
    <property type="nucleotide sequence ID" value="NC_021833.1"/>
</dbReference>
<dbReference type="Proteomes" id="UP000014983">
    <property type="component" value="Chromosome"/>
</dbReference>
<gene>
    <name evidence="1" type="ORF">SDIMI_v3c04500</name>
</gene>
<dbReference type="OrthoDB" id="398702at2"/>
<evidence type="ECO:0008006" key="3">
    <source>
        <dbReference type="Google" id="ProtNLM"/>
    </source>
</evidence>
<dbReference type="eggNOG" id="ENOG5033TU4">
    <property type="taxonomic scope" value="Bacteria"/>
</dbReference>
<dbReference type="KEGG" id="sdi:SDIMI_v3c04500"/>
<evidence type="ECO:0000313" key="2">
    <source>
        <dbReference type="Proteomes" id="UP000014983"/>
    </source>
</evidence>
<protein>
    <recommendedName>
        <fullName evidence="3">DUF3800 domain-containing protein</fullName>
    </recommendedName>
</protein>
<sequence>MAKYINFYLDESGNNLSEFFVVGGFYIINDDYSNIQRIESKIRSNILKTEKNIKEFRMNEEKELEQYILIDNPKNHKEVKWNNLSLQNKSFLFENIRNLTQKNISITCNLKNWKSKNNRAINLNAIYNMMSYYLVDRTLNYSNFSFDEEIIIKIFVDQRKSVPKVLEPNEEKKGSKLESLESYIITQMYWNSQFTNISIKVKQYESNANPLIRYSDYYVGLISSMCRFLNNSKKPWDNDIDKMFELMHKKISCSCHYTIKEQCQTISKLCLKCKLIDLF</sequence>
<dbReference type="STRING" id="1276221.SDIMI_v3c04500"/>
<accession>S5LWK8</accession>
<dbReference type="PATRIC" id="fig|1276221.3.peg.448"/>
<organism evidence="1 2">
    <name type="scientific">Spiroplasma diminutum CUAS-1</name>
    <dbReference type="NCBI Taxonomy" id="1276221"/>
    <lineage>
        <taxon>Bacteria</taxon>
        <taxon>Bacillati</taxon>
        <taxon>Mycoplasmatota</taxon>
        <taxon>Mollicutes</taxon>
        <taxon>Entomoplasmatales</taxon>
        <taxon>Spiroplasmataceae</taxon>
        <taxon>Spiroplasma</taxon>
    </lineage>
</organism>
<evidence type="ECO:0000313" key="1">
    <source>
        <dbReference type="EMBL" id="AGR42154.1"/>
    </source>
</evidence>